<evidence type="ECO:0000313" key="3">
    <source>
        <dbReference type="Proteomes" id="UP000007967"/>
    </source>
</evidence>
<dbReference type="OrthoDB" id="733404at2"/>
<sequence length="639" mass="71597">MRRRRLAVVGAVLLGVVTGGITTAIPASGAPPQFEHLRPGEQPQLTERVPLNVVLLGYKRDSVDLGALSGALPIKHQPQQITRLHFAGIHETVGLEYTYDYRVKFADQTYQDRFFRQLSSLARPTEVNTVQARYNAQQKNKLDVTANHDIDAPSVEKWLAFNPPTGVDTRENTVYLINWHDRPDFKFHVYTKTDEPDPDTGQNWGKYASRGMVAWGGTTAADEESGLGATRRVWFHDISAGPDQFSGSWNVDNPDLDGDNQPDYRIPPAWEYADDGYRKKAELTADLGRLLRTVVVNQLITASPTYPLELTVGNAKTVNLDSNTYEGWPGTDVSGKYIKPDLVTAELGEVLPGIELSYDHQDLPYDGEAKRCMEDWLQDVSCYPETELPPFANMYLQNKRELDRVLDDQGKVDYELPLFNYAVQNENLPWLGFAGDNWKDGGPGFVYNWLSPQFVGWGYGLTSTMIHEVGHHIGLTHPQDGYDSITDKFYEPTGPTYFAWLGGEVNSVMNYLQVNYDFSQFDHDNLNRFRAAASNESANALTAEVLKMPNADRAYADLIRADQLIGQVKNRLTAHDYPTARILARQAYDAVVEGSRKAGVSAEAYETKQRELTRPTPATLPTKPNPATVDRFAGPRTVR</sequence>
<dbReference type="Proteomes" id="UP000007967">
    <property type="component" value="Chromosome"/>
</dbReference>
<reference evidence="2 3" key="2">
    <citation type="journal article" date="2010" name="Stand. Genomic Sci.">
        <title>Complete genome sequence of Kribbella flavida type strain (IFO 14399).</title>
        <authorList>
            <person name="Pukall R."/>
            <person name="Lapidus A."/>
            <person name="Glavina Del Rio T."/>
            <person name="Copeland A."/>
            <person name="Tice H."/>
            <person name="Cheng J.-F."/>
            <person name="Lucas S."/>
            <person name="Chen F."/>
            <person name="Nolan M."/>
            <person name="LaButti K."/>
            <person name="Pati A."/>
            <person name="Ivanova N."/>
            <person name="Mavrommatis K."/>
            <person name="Mikhailova N."/>
            <person name="Pitluck S."/>
            <person name="Bruce D."/>
            <person name="Goodwin L."/>
            <person name="Land M."/>
            <person name="Hauser L."/>
            <person name="Chang Y.-J."/>
            <person name="Jeffries C.D."/>
            <person name="Chen A."/>
            <person name="Palaniappan K."/>
            <person name="Chain P."/>
            <person name="Rohde M."/>
            <person name="Goeker M."/>
            <person name="Bristow J."/>
            <person name="Eisen J.A."/>
            <person name="Markowitz V."/>
            <person name="Hugenholtz P."/>
            <person name="Kyrpides N.C."/>
            <person name="Klenk H.-P."/>
            <person name="Brettin T."/>
        </authorList>
    </citation>
    <scope>NUCLEOTIDE SEQUENCE [LARGE SCALE GENOMIC DNA]</scope>
    <source>
        <strain evidence="3">DSM 17836 / JCM 10339 / NBRC 14399</strain>
    </source>
</reference>
<dbReference type="Gene3D" id="3.40.390.10">
    <property type="entry name" value="Collagenase (Catalytic Domain)"/>
    <property type="match status" value="1"/>
</dbReference>
<dbReference type="GO" id="GO:0008237">
    <property type="term" value="F:metallopeptidase activity"/>
    <property type="evidence" value="ECO:0007669"/>
    <property type="project" value="InterPro"/>
</dbReference>
<name>D2PR05_KRIFD</name>
<accession>D2PR05</accession>
<protein>
    <submittedName>
        <fullName evidence="2">Uncharacterized protein</fullName>
    </submittedName>
</protein>
<dbReference type="SUPFAM" id="SSF55486">
    <property type="entry name" value="Metalloproteases ('zincins'), catalytic domain"/>
    <property type="match status" value="1"/>
</dbReference>
<dbReference type="RefSeq" id="WP_012919694.1">
    <property type="nucleotide sequence ID" value="NC_013729.1"/>
</dbReference>
<proteinExistence type="predicted"/>
<gene>
    <name evidence="2" type="ordered locus">Kfla_2049</name>
</gene>
<dbReference type="KEGG" id="kfl:Kfla_2049"/>
<dbReference type="AlphaFoldDB" id="D2PR05"/>
<evidence type="ECO:0000313" key="2">
    <source>
        <dbReference type="EMBL" id="ADB31138.1"/>
    </source>
</evidence>
<organism evidence="2 3">
    <name type="scientific">Kribbella flavida (strain DSM 17836 / JCM 10339 / NBRC 14399)</name>
    <dbReference type="NCBI Taxonomy" id="479435"/>
    <lineage>
        <taxon>Bacteria</taxon>
        <taxon>Bacillati</taxon>
        <taxon>Actinomycetota</taxon>
        <taxon>Actinomycetes</taxon>
        <taxon>Propionibacteriales</taxon>
        <taxon>Kribbellaceae</taxon>
        <taxon>Kribbella</taxon>
    </lineage>
</organism>
<evidence type="ECO:0000256" key="1">
    <source>
        <dbReference type="SAM" id="MobiDB-lite"/>
    </source>
</evidence>
<feature type="region of interest" description="Disordered" evidence="1">
    <location>
        <begin position="608"/>
        <end position="639"/>
    </location>
</feature>
<reference evidence="3" key="1">
    <citation type="submission" date="2009-09" db="EMBL/GenBank/DDBJ databases">
        <title>The complete genome of Kribbella flavida DSM 17836.</title>
        <authorList>
            <consortium name="US DOE Joint Genome Institute (JGI-PGF)"/>
            <person name="Lucas S."/>
            <person name="Copeland A."/>
            <person name="Lapidus A."/>
            <person name="Glavina del Rio T."/>
            <person name="Dalin E."/>
            <person name="Tice H."/>
            <person name="Bruce D."/>
            <person name="Goodwin L."/>
            <person name="Pitluck S."/>
            <person name="Kyrpides N."/>
            <person name="Mavromatis K."/>
            <person name="Ivanova N."/>
            <person name="Saunders E."/>
            <person name="Brettin T."/>
            <person name="Detter J.C."/>
            <person name="Han C."/>
            <person name="Larimer F."/>
            <person name="Land M."/>
            <person name="Hauser L."/>
            <person name="Markowitz V."/>
            <person name="Cheng J.-F."/>
            <person name="Hugenholtz P."/>
            <person name="Woyke T."/>
            <person name="Wu D."/>
            <person name="Pukall R."/>
            <person name="Klenk H.-P."/>
            <person name="Eisen J.A."/>
        </authorList>
    </citation>
    <scope>NUCLEOTIDE SEQUENCE [LARGE SCALE GENOMIC DNA]</scope>
    <source>
        <strain evidence="3">DSM 17836 / JCM 10339 / NBRC 14399</strain>
    </source>
</reference>
<dbReference type="HOGENOM" id="CLU_402645_0_0_11"/>
<dbReference type="EMBL" id="CP001736">
    <property type="protein sequence ID" value="ADB31138.1"/>
    <property type="molecule type" value="Genomic_DNA"/>
</dbReference>
<dbReference type="eggNOG" id="ENOG502ZBAK">
    <property type="taxonomic scope" value="Bacteria"/>
</dbReference>
<keyword evidence="3" id="KW-1185">Reference proteome</keyword>
<dbReference type="InterPro" id="IPR024079">
    <property type="entry name" value="MetalloPept_cat_dom_sf"/>
</dbReference>